<dbReference type="Gene3D" id="2.40.160.20">
    <property type="match status" value="1"/>
</dbReference>
<evidence type="ECO:0000256" key="2">
    <source>
        <dbReference type="ARBA" id="ARBA00022729"/>
    </source>
</evidence>
<dbReference type="Proteomes" id="UP000307874">
    <property type="component" value="Unassembled WGS sequence"/>
</dbReference>
<evidence type="ECO:0000256" key="4">
    <source>
        <dbReference type="ARBA" id="ARBA00023237"/>
    </source>
</evidence>
<sequence>MIRSISIIALTAASAVPALAADIVTPPPSLPPVAPPPAVFDWTGFYVGALAGYHWTDADPHTFRVVQDHIRIDNWLGGGFVGANYQFANNLVVGIEGEFDYLAGSGNESLQVVISNKTETAEGKLDLGWSGSLRGRFGYAYENTMLFGTAGGELASGRGTGSFNGQSIDTGTRTVKAWTIGAGIEHAFTDNFFARAEYRYSYYPKISHDFSWDKDFSIEASRNKFQVGLGYKF</sequence>
<organism evidence="8 9">
    <name type="scientific">Martelella lutilitoris</name>
    <dbReference type="NCBI Taxonomy" id="2583532"/>
    <lineage>
        <taxon>Bacteria</taxon>
        <taxon>Pseudomonadati</taxon>
        <taxon>Pseudomonadota</taxon>
        <taxon>Alphaproteobacteria</taxon>
        <taxon>Hyphomicrobiales</taxon>
        <taxon>Aurantimonadaceae</taxon>
        <taxon>Martelella</taxon>
    </lineage>
</organism>
<keyword evidence="4" id="KW-0998">Cell outer membrane</keyword>
<reference evidence="8 9" key="1">
    <citation type="submission" date="2019-06" db="EMBL/GenBank/DDBJ databases">
        <title>Martelella lutilitoris sp. nov., isolated from a tidal mudflat.</title>
        <authorList>
            <person name="Kim Y.-J."/>
        </authorList>
    </citation>
    <scope>NUCLEOTIDE SEQUENCE [LARGE SCALE GENOMIC DNA]</scope>
    <source>
        <strain evidence="8 9">GH2-6</strain>
    </source>
</reference>
<dbReference type="PROSITE" id="PS00695">
    <property type="entry name" value="ENT_VIR_OMP_2"/>
    <property type="match status" value="1"/>
</dbReference>
<accession>A0A5C4JMS5</accession>
<keyword evidence="2 6" id="KW-0732">Signal</keyword>
<evidence type="ECO:0000256" key="6">
    <source>
        <dbReference type="SAM" id="SignalP"/>
    </source>
</evidence>
<dbReference type="EMBL" id="VCLB01000009">
    <property type="protein sequence ID" value="TNB46630.1"/>
    <property type="molecule type" value="Genomic_DNA"/>
</dbReference>
<comment type="similarity">
    <text evidence="5">Belongs to the Omp25/RopB family.</text>
</comment>
<name>A0A5C4JMS5_9HYPH</name>
<feature type="domain" description="Outer membrane protein beta-barrel" evidence="7">
    <location>
        <begin position="35"/>
        <end position="233"/>
    </location>
</feature>
<dbReference type="InterPro" id="IPR011250">
    <property type="entry name" value="OMP/PagP_B-barrel"/>
</dbReference>
<protein>
    <submittedName>
        <fullName evidence="8">Porin family protein</fullName>
    </submittedName>
</protein>
<feature type="signal peptide" evidence="6">
    <location>
        <begin position="1"/>
        <end position="20"/>
    </location>
</feature>
<comment type="caution">
    <text evidence="8">The sequence shown here is derived from an EMBL/GenBank/DDBJ whole genome shotgun (WGS) entry which is preliminary data.</text>
</comment>
<keyword evidence="3" id="KW-0472">Membrane</keyword>
<evidence type="ECO:0000313" key="9">
    <source>
        <dbReference type="Proteomes" id="UP000307874"/>
    </source>
</evidence>
<proteinExistence type="inferred from homology"/>
<evidence type="ECO:0000256" key="5">
    <source>
        <dbReference type="ARBA" id="ARBA00038306"/>
    </source>
</evidence>
<dbReference type="GO" id="GO:0044384">
    <property type="term" value="C:host outer membrane"/>
    <property type="evidence" value="ECO:0007669"/>
    <property type="project" value="InterPro"/>
</dbReference>
<dbReference type="OrthoDB" id="9815357at2"/>
<dbReference type="InterPro" id="IPR051692">
    <property type="entry name" value="OMP-like"/>
</dbReference>
<dbReference type="PANTHER" id="PTHR34001">
    <property type="entry name" value="BLL7405 PROTEIN"/>
    <property type="match status" value="1"/>
</dbReference>
<feature type="chain" id="PRO_5023141924" evidence="6">
    <location>
        <begin position="21"/>
        <end position="233"/>
    </location>
</feature>
<comment type="subcellular location">
    <subcellularLocation>
        <location evidence="1">Cell outer membrane</location>
    </subcellularLocation>
</comment>
<dbReference type="GO" id="GO:0009279">
    <property type="term" value="C:cell outer membrane"/>
    <property type="evidence" value="ECO:0007669"/>
    <property type="project" value="UniProtKB-SubCell"/>
</dbReference>
<dbReference type="Pfam" id="PF13505">
    <property type="entry name" value="OMP_b-brl"/>
    <property type="match status" value="1"/>
</dbReference>
<evidence type="ECO:0000313" key="8">
    <source>
        <dbReference type="EMBL" id="TNB46630.1"/>
    </source>
</evidence>
<dbReference type="PANTHER" id="PTHR34001:SF3">
    <property type="entry name" value="BLL7405 PROTEIN"/>
    <property type="match status" value="1"/>
</dbReference>
<keyword evidence="9" id="KW-1185">Reference proteome</keyword>
<gene>
    <name evidence="8" type="ORF">FF124_16680</name>
</gene>
<dbReference type="InterPro" id="IPR000758">
    <property type="entry name" value="Enterovir_OMP"/>
</dbReference>
<dbReference type="RefSeq" id="WP_138749619.1">
    <property type="nucleotide sequence ID" value="NZ_VCLB01000009.1"/>
</dbReference>
<evidence type="ECO:0000256" key="3">
    <source>
        <dbReference type="ARBA" id="ARBA00023136"/>
    </source>
</evidence>
<evidence type="ECO:0000256" key="1">
    <source>
        <dbReference type="ARBA" id="ARBA00004442"/>
    </source>
</evidence>
<dbReference type="AlphaFoldDB" id="A0A5C4JMS5"/>
<dbReference type="InterPro" id="IPR027385">
    <property type="entry name" value="Beta-barrel_OMP"/>
</dbReference>
<evidence type="ECO:0000259" key="7">
    <source>
        <dbReference type="Pfam" id="PF13505"/>
    </source>
</evidence>
<dbReference type="SUPFAM" id="SSF56925">
    <property type="entry name" value="OMPA-like"/>
    <property type="match status" value="1"/>
</dbReference>